<proteinExistence type="predicted"/>
<sequence length="103" mass="11278">MPPAAMPPVALQTPPQPPQRPNPKPSLARVPQNTANTEVTHTEVHIRQGEPRTMPAGATAKGTTAVIEYTISEEELTRSLEVKNRQFFLARLEGSADKIEIAR</sequence>
<evidence type="ECO:0000313" key="2">
    <source>
        <dbReference type="EMBL" id="CAG8950522.1"/>
    </source>
</evidence>
<dbReference type="EMBL" id="CAJVRL010000037">
    <property type="protein sequence ID" value="CAG8950522.1"/>
    <property type="molecule type" value="Genomic_DNA"/>
</dbReference>
<dbReference type="AlphaFoldDB" id="A0A9N9KR50"/>
<accession>A0A9N9KR50</accession>
<organism evidence="2 3">
    <name type="scientific">Hymenoscyphus fraxineus</name>
    <dbReference type="NCBI Taxonomy" id="746836"/>
    <lineage>
        <taxon>Eukaryota</taxon>
        <taxon>Fungi</taxon>
        <taxon>Dikarya</taxon>
        <taxon>Ascomycota</taxon>
        <taxon>Pezizomycotina</taxon>
        <taxon>Leotiomycetes</taxon>
        <taxon>Helotiales</taxon>
        <taxon>Helotiaceae</taxon>
        <taxon>Hymenoscyphus</taxon>
    </lineage>
</organism>
<name>A0A9N9KR50_9HELO</name>
<keyword evidence="3" id="KW-1185">Reference proteome</keyword>
<evidence type="ECO:0000313" key="3">
    <source>
        <dbReference type="Proteomes" id="UP000696280"/>
    </source>
</evidence>
<reference evidence="2" key="1">
    <citation type="submission" date="2021-07" db="EMBL/GenBank/DDBJ databases">
        <authorList>
            <person name="Durling M."/>
        </authorList>
    </citation>
    <scope>NUCLEOTIDE SEQUENCE</scope>
</reference>
<protein>
    <submittedName>
        <fullName evidence="2">Uncharacterized protein</fullName>
    </submittedName>
</protein>
<feature type="region of interest" description="Disordered" evidence="1">
    <location>
        <begin position="1"/>
        <end position="44"/>
    </location>
</feature>
<comment type="caution">
    <text evidence="2">The sequence shown here is derived from an EMBL/GenBank/DDBJ whole genome shotgun (WGS) entry which is preliminary data.</text>
</comment>
<evidence type="ECO:0000256" key="1">
    <source>
        <dbReference type="SAM" id="MobiDB-lite"/>
    </source>
</evidence>
<dbReference type="Proteomes" id="UP000696280">
    <property type="component" value="Unassembled WGS sequence"/>
</dbReference>
<feature type="compositionally biased region" description="Pro residues" evidence="1">
    <location>
        <begin position="14"/>
        <end position="24"/>
    </location>
</feature>
<gene>
    <name evidence="2" type="ORF">HYFRA_00007019</name>
</gene>